<dbReference type="Gramene" id="KZM89008">
    <property type="protein sequence ID" value="KZM89008"/>
    <property type="gene ID" value="DCAR_026083"/>
</dbReference>
<dbReference type="GO" id="GO:0016579">
    <property type="term" value="P:protein deubiquitination"/>
    <property type="evidence" value="ECO:0007669"/>
    <property type="project" value="InterPro"/>
</dbReference>
<dbReference type="CDD" id="cd02257">
    <property type="entry name" value="Peptidase_C19"/>
    <property type="match status" value="1"/>
</dbReference>
<dbReference type="EMBL" id="LNRQ01000007">
    <property type="protein sequence ID" value="KZM89008.1"/>
    <property type="molecule type" value="Genomic_DNA"/>
</dbReference>
<feature type="coiled-coil region" evidence="3">
    <location>
        <begin position="262"/>
        <end position="289"/>
    </location>
</feature>
<dbReference type="PANTHER" id="PTHR22975">
    <property type="entry name" value="UBIQUITIN SPECIFIC PROTEINASE"/>
    <property type="match status" value="1"/>
</dbReference>
<dbReference type="Pfam" id="PF04780">
    <property type="entry name" value="DUF629"/>
    <property type="match status" value="1"/>
</dbReference>
<keyword evidence="2" id="KW-0378">Hydrolase</keyword>
<name>A0A164UKR0_DAUCS</name>
<keyword evidence="3" id="KW-0175">Coiled coil</keyword>
<dbReference type="PROSITE" id="PS50235">
    <property type="entry name" value="USP_3"/>
    <property type="match status" value="1"/>
</dbReference>
<dbReference type="InterPro" id="IPR013087">
    <property type="entry name" value="Znf_C2H2_type"/>
</dbReference>
<organism evidence="6">
    <name type="scientific">Daucus carota subsp. sativus</name>
    <name type="common">Carrot</name>
    <dbReference type="NCBI Taxonomy" id="79200"/>
    <lineage>
        <taxon>Eukaryota</taxon>
        <taxon>Viridiplantae</taxon>
        <taxon>Streptophyta</taxon>
        <taxon>Embryophyta</taxon>
        <taxon>Tracheophyta</taxon>
        <taxon>Spermatophyta</taxon>
        <taxon>Magnoliopsida</taxon>
        <taxon>eudicotyledons</taxon>
        <taxon>Gunneridae</taxon>
        <taxon>Pentapetalae</taxon>
        <taxon>asterids</taxon>
        <taxon>campanulids</taxon>
        <taxon>Apiales</taxon>
        <taxon>Apiaceae</taxon>
        <taxon>Apioideae</taxon>
        <taxon>Scandiceae</taxon>
        <taxon>Daucinae</taxon>
        <taxon>Daucus</taxon>
        <taxon>Daucus sect. Daucus</taxon>
    </lineage>
</organism>
<gene>
    <name evidence="6" type="ORF">DCAR_026083</name>
</gene>
<feature type="compositionally biased region" description="Basic residues" evidence="4">
    <location>
        <begin position="1"/>
        <end position="13"/>
    </location>
</feature>
<proteinExistence type="predicted"/>
<dbReference type="GO" id="GO:0004843">
    <property type="term" value="F:cysteine-type deubiquitinase activity"/>
    <property type="evidence" value="ECO:0007669"/>
    <property type="project" value="InterPro"/>
</dbReference>
<reference evidence="6" key="1">
    <citation type="journal article" date="2016" name="Nat. Genet.">
        <title>A high-quality carrot genome assembly provides new insights into carotenoid accumulation and asterid genome evolution.</title>
        <authorList>
            <person name="Iorizzo M."/>
            <person name="Ellison S."/>
            <person name="Senalik D."/>
            <person name="Zeng P."/>
            <person name="Satapoomin P."/>
            <person name="Huang J."/>
            <person name="Bowman M."/>
            <person name="Iovene M."/>
            <person name="Sanseverino W."/>
            <person name="Cavagnaro P."/>
            <person name="Yildiz M."/>
            <person name="Macko-Podgorni A."/>
            <person name="Moranska E."/>
            <person name="Grzebelus E."/>
            <person name="Grzebelus D."/>
            <person name="Ashrafi H."/>
            <person name="Zheng Z."/>
            <person name="Cheng S."/>
            <person name="Spooner D."/>
            <person name="Van Deynze A."/>
            <person name="Simon P."/>
        </authorList>
    </citation>
    <scope>NUCLEOTIDE SEQUENCE [LARGE SCALE GENOMIC DNA]</scope>
    <source>
        <tissue evidence="6">Leaf</tissue>
    </source>
</reference>
<protein>
    <recommendedName>
        <fullName evidence="5">USP domain-containing protein</fullName>
    </recommendedName>
</protein>
<feature type="region of interest" description="Disordered" evidence="4">
    <location>
        <begin position="1"/>
        <end position="23"/>
    </location>
</feature>
<evidence type="ECO:0000256" key="4">
    <source>
        <dbReference type="SAM" id="MobiDB-lite"/>
    </source>
</evidence>
<dbReference type="Gene3D" id="3.90.70.10">
    <property type="entry name" value="Cysteine proteinases"/>
    <property type="match status" value="1"/>
</dbReference>
<dbReference type="SUPFAM" id="SSF54001">
    <property type="entry name" value="Cysteine proteinases"/>
    <property type="match status" value="1"/>
</dbReference>
<dbReference type="InterPro" id="IPR006865">
    <property type="entry name" value="DUF629"/>
</dbReference>
<accession>A0A164UKR0</accession>
<evidence type="ECO:0000256" key="3">
    <source>
        <dbReference type="SAM" id="Coils"/>
    </source>
</evidence>
<sequence length="1596" mass="180340">MGHKKRSVARTKHSPAVVSGGSDAGDVSPCLVDETQQNPNFCFKNKQAEKQVEVVKRVEEPSGEIKLECERALNVLNRGNHAKGLRLLKELCCKNLRPVDLGLVYRVQATACVKAVMMLDDVGRKAKFVRNAIESARKATLVVPNSVEYALFYAKLLFEEADEAKEYSEVFEECERALGVENPVDPALTSLQEESHLKMLAADVRISLVQNELRGLMQRANIGSITTFVRHLGNEEHKAYLVPVRNGVEDPMDVGLVQAKKCNEIKKAIKTHEERRKEIEVRVAAARLLQQKSESLVDQDDSDEVLDKSTGPGRGKGERKKGGNTKKNASSAEWKDYVQSYWNSMSLEMKINLLKINVSDIKTHFSLSNDAQAYEVLSEAISFAEAKMQWRFWACCRCNEKFTDSESHLHHVLQEHLCELSPEMQSVLPRNVSDEWSDMLLNCSWKPLDVIAAVEMLNKQSNPIDPNFIYESYENDMDEHADCFVDSSNSENVCDSAPQDEEMFDRFESKGQDNISDSIWGECNENSGCKTTFGPGSWPLSDNVVCAKLLQKIGSVLQLLVKHKCLAECHLSKITHFAMTELQKVVSVSLLLNYGVVQEPLCICFLRAPELKKVLQFLQELSDSYGIDLQSEKNNLQDDSNSDIQADTTQKVVLDGLNSFLLSNENFMPCKVSPSRSDDAVTDGAVSTVSASVANVNRVLDADALLSWIYTGSASRDHLNHWMHTKEQKANEGMEILQNYEKEFQQLQTLCERKLEHSAHEEALQSIEDICIKEGKRRVHATALNCHSYVPVLRKRQAELTESENDFMPIASRIELNVISNILREAESLHANQFNLEDFLEGLDSDVSIIVPGEENKRMMKKSLHQIDSWILGEIQRLKEQSSDEFNKSEDKISQIVARMYNLKVQLGHASSHDYRLIVVPLMKLFIRAHLENIAEKYATKKSDAAREAFLAELALDSKKHIVNGNDISRHDKSKEKKRSKDWRKTKDVKATASNELHNHPQNIAESISSVPVECDKGHLDHETVVDGSGVDLAYKEELKLEAEVKKLEETLEYQMMIENQAKQKHLAEKHKSSAMKTLEKNAALDLPDNNIINNDNDKHVSGKMMNCWQVPLCQRQRNGLWDGAGHVLGETSDEASLKICVTHNNYSGHIIKQSYGVGDDGSAGFDQWRGRKGRREKNSNKIAEGKYQSLPIEKLKLNDRLHDDAYLVSGTKSLRQLRSEEHEEERYQADLKRAVCQSLGDVGPIPNEFSLEYVDEAEVYGTGLKNEAGEYNCFINVIIQSLWHIRRFREDFMRRSALGHVHVGDPCVICALYDIFKALSLASSNLRREAVAPTSLRTALSNLYPQSNFFQEAQMNDASEVLGVIFDCLHWSFTSGFGVSDTESIESNGMGSWDCANHACVVHSLFGMNVLESLNCSNCRLESREMKYTSFFYNINASALRSMKVMHPESCFDELLSLVERDDQFMCNPEVQGCGKFGHKHLILSTQPHVFTTVLGWQNTCESVDDIRTTLASLATEINIGVLYSGLDPKSRHRLISVVCYYGQHYHCFAYRHDHKRWVMYDDITVKLIGGWEDVITLCEKGQLQPQVLFYEAVN</sequence>
<evidence type="ECO:0000313" key="6">
    <source>
        <dbReference type="EMBL" id="KZM89008.1"/>
    </source>
</evidence>
<dbReference type="InterPro" id="IPR038765">
    <property type="entry name" value="Papain-like_cys_pep_sf"/>
</dbReference>
<dbReference type="InterPro" id="IPR001394">
    <property type="entry name" value="Peptidase_C19_UCH"/>
</dbReference>
<evidence type="ECO:0000256" key="2">
    <source>
        <dbReference type="ARBA" id="ARBA00022801"/>
    </source>
</evidence>
<feature type="domain" description="USP" evidence="5">
    <location>
        <begin position="1263"/>
        <end position="1595"/>
    </location>
</feature>
<evidence type="ECO:0000256" key="1">
    <source>
        <dbReference type="ARBA" id="ARBA00022786"/>
    </source>
</evidence>
<dbReference type="Pfam" id="PF00443">
    <property type="entry name" value="UCH"/>
    <property type="match status" value="1"/>
</dbReference>
<keyword evidence="1" id="KW-0833">Ubl conjugation pathway</keyword>
<dbReference type="InterPro" id="IPR028889">
    <property type="entry name" value="USP"/>
</dbReference>
<feature type="compositionally biased region" description="Polar residues" evidence="4">
    <location>
        <begin position="992"/>
        <end position="1006"/>
    </location>
</feature>
<comment type="caution">
    <text evidence="6">The sequence shown here is derived from an EMBL/GenBank/DDBJ whole genome shotgun (WGS) entry which is preliminary data.</text>
</comment>
<dbReference type="PANTHER" id="PTHR22975:SF9">
    <property type="entry name" value="ECHINUS SPLICE FORM 3"/>
    <property type="match status" value="1"/>
</dbReference>
<dbReference type="Pfam" id="PF04781">
    <property type="entry name" value="DUF627"/>
    <property type="match status" value="1"/>
</dbReference>
<dbReference type="STRING" id="79200.A0A164UKR0"/>
<dbReference type="InterPro" id="IPR006866">
    <property type="entry name" value="DUF627_N"/>
</dbReference>
<feature type="coiled-coil region" evidence="3">
    <location>
        <begin position="723"/>
        <end position="757"/>
    </location>
</feature>
<feature type="region of interest" description="Disordered" evidence="4">
    <location>
        <begin position="965"/>
        <end position="1006"/>
    </location>
</feature>
<dbReference type="PROSITE" id="PS00028">
    <property type="entry name" value="ZINC_FINGER_C2H2_1"/>
    <property type="match status" value="1"/>
</dbReference>
<dbReference type="InterPro" id="IPR052398">
    <property type="entry name" value="Ubiquitin_hydrolase_53/54"/>
</dbReference>
<feature type="region of interest" description="Disordered" evidence="4">
    <location>
        <begin position="294"/>
        <end position="329"/>
    </location>
</feature>
<evidence type="ECO:0000259" key="5">
    <source>
        <dbReference type="PROSITE" id="PS50235"/>
    </source>
</evidence>